<evidence type="ECO:0000313" key="7">
    <source>
        <dbReference type="EMBL" id="UUF07501.1"/>
    </source>
</evidence>
<evidence type="ECO:0000256" key="3">
    <source>
        <dbReference type="ARBA" id="ARBA00022692"/>
    </source>
</evidence>
<evidence type="ECO:0000256" key="4">
    <source>
        <dbReference type="ARBA" id="ARBA00022989"/>
    </source>
</evidence>
<evidence type="ECO:0000313" key="8">
    <source>
        <dbReference type="Proteomes" id="UP001058072"/>
    </source>
</evidence>
<feature type="transmembrane region" description="Helical" evidence="6">
    <location>
        <begin position="178"/>
        <end position="199"/>
    </location>
</feature>
<name>A0A9Q9CID1_9FIRM</name>
<accession>A0A9Q9CID1</accession>
<evidence type="ECO:0000256" key="6">
    <source>
        <dbReference type="SAM" id="Phobius"/>
    </source>
</evidence>
<keyword evidence="5 6" id="KW-0472">Membrane</keyword>
<evidence type="ECO:0000256" key="2">
    <source>
        <dbReference type="ARBA" id="ARBA00008053"/>
    </source>
</evidence>
<dbReference type="EMBL" id="CP071250">
    <property type="protein sequence ID" value="UUF07501.1"/>
    <property type="molecule type" value="Genomic_DNA"/>
</dbReference>
<organism evidence="7 8">
    <name type="scientific">Turicibacter bilis</name>
    <dbReference type="NCBI Taxonomy" id="2735723"/>
    <lineage>
        <taxon>Bacteria</taxon>
        <taxon>Bacillati</taxon>
        <taxon>Bacillota</taxon>
        <taxon>Erysipelotrichia</taxon>
        <taxon>Erysipelotrichales</taxon>
        <taxon>Turicibacteraceae</taxon>
        <taxon>Turicibacter</taxon>
    </lineage>
</organism>
<comment type="subcellular location">
    <subcellularLocation>
        <location evidence="1">Endomembrane system</location>
    </subcellularLocation>
</comment>
<dbReference type="Proteomes" id="UP001058072">
    <property type="component" value="Chromosome"/>
</dbReference>
<sequence>MNHLMTIVILTIVGALIGWITNIFAIKLLFRPLHPIKIPFTPFVLIGLIPKRRAELAKTIGEVVAHELLSVEELIDETVTDEDLREIKGYVKRKIKTVIDEKMSIVPFPFKAMIQGPIDQMIDEEVDQGLNEVIVNIKDIVQTRLNIEQLVEKNINALDLKELEQIILKVAKKELRHIEWLGFCLGGLIGLVQGVILMYL</sequence>
<dbReference type="PANTHER" id="PTHR35791">
    <property type="entry name" value="UPF0754 MEMBRANE PROTEIN YHEB"/>
    <property type="match status" value="1"/>
</dbReference>
<reference evidence="7" key="1">
    <citation type="submission" date="2021-03" db="EMBL/GenBank/DDBJ databases">
        <title>Comparative Genomics and Metabolomics in the genus Turicibacter.</title>
        <authorList>
            <person name="Maki J."/>
            <person name="Looft T."/>
        </authorList>
    </citation>
    <scope>NUCLEOTIDE SEQUENCE</scope>
    <source>
        <strain evidence="7">ISU324</strain>
    </source>
</reference>
<keyword evidence="4 6" id="KW-1133">Transmembrane helix</keyword>
<dbReference type="PANTHER" id="PTHR35791:SF1">
    <property type="entry name" value="UPF0754 MEMBRANE PROTEIN YHEB"/>
    <property type="match status" value="1"/>
</dbReference>
<feature type="transmembrane region" description="Helical" evidence="6">
    <location>
        <begin position="6"/>
        <end position="30"/>
    </location>
</feature>
<protein>
    <submittedName>
        <fullName evidence="7">DUF445 family protein</fullName>
    </submittedName>
</protein>
<dbReference type="Pfam" id="PF04286">
    <property type="entry name" value="DUF445"/>
    <property type="match status" value="1"/>
</dbReference>
<comment type="similarity">
    <text evidence="2">Belongs to the UPF0754 family.</text>
</comment>
<dbReference type="GO" id="GO:0012505">
    <property type="term" value="C:endomembrane system"/>
    <property type="evidence" value="ECO:0007669"/>
    <property type="project" value="UniProtKB-SubCell"/>
</dbReference>
<keyword evidence="3 6" id="KW-0812">Transmembrane</keyword>
<dbReference type="AlphaFoldDB" id="A0A9Q9CID1"/>
<dbReference type="InterPro" id="IPR007383">
    <property type="entry name" value="DUF445"/>
</dbReference>
<gene>
    <name evidence="7" type="ORF">J0J70_07615</name>
</gene>
<evidence type="ECO:0000256" key="5">
    <source>
        <dbReference type="ARBA" id="ARBA00023136"/>
    </source>
</evidence>
<dbReference type="RefSeq" id="WP_068759617.1">
    <property type="nucleotide sequence ID" value="NZ_CP071250.1"/>
</dbReference>
<proteinExistence type="inferred from homology"/>
<evidence type="ECO:0000256" key="1">
    <source>
        <dbReference type="ARBA" id="ARBA00004308"/>
    </source>
</evidence>